<evidence type="ECO:0000256" key="6">
    <source>
        <dbReference type="ARBA" id="ARBA00023295"/>
    </source>
</evidence>
<protein>
    <recommendedName>
        <fullName evidence="7">Alpha-mannosidase</fullName>
        <ecNumber evidence="7">3.2.1.-</ecNumber>
    </recommendedName>
</protein>
<dbReference type="SUPFAM" id="SSF88688">
    <property type="entry name" value="Families 57/38 glycoside transferase middle domain"/>
    <property type="match status" value="1"/>
</dbReference>
<dbReference type="AlphaFoldDB" id="D2VBS5"/>
<dbReference type="VEuPathDB" id="AmoebaDB:NAEGRDRAFT_57722"/>
<keyword evidence="5" id="KW-1015">Disulfide bond</keyword>
<dbReference type="KEGG" id="ngr:NAEGRDRAFT_57722"/>
<proteinExistence type="inferred from homology"/>
<dbReference type="PANTHER" id="PTHR11607:SF3">
    <property type="entry name" value="LYSOSOMAL ALPHA-MANNOSIDASE"/>
    <property type="match status" value="1"/>
</dbReference>
<keyword evidence="6 7" id="KW-0326">Glycosidase</keyword>
<dbReference type="InterPro" id="IPR050843">
    <property type="entry name" value="Glycosyl_Hydrlase_38"/>
</dbReference>
<dbReference type="InterPro" id="IPR028995">
    <property type="entry name" value="Glyco_hydro_57/38_cen_sf"/>
</dbReference>
<dbReference type="EC" id="3.2.1.-" evidence="7"/>
<dbReference type="SMART" id="SM00872">
    <property type="entry name" value="Alpha-mann_mid"/>
    <property type="match status" value="1"/>
</dbReference>
<dbReference type="InterPro" id="IPR027291">
    <property type="entry name" value="Glyco_hydro_38_N_sf"/>
</dbReference>
<dbReference type="GO" id="GO:0004559">
    <property type="term" value="F:alpha-mannosidase activity"/>
    <property type="evidence" value="ECO:0007669"/>
    <property type="project" value="InterPro"/>
</dbReference>
<dbReference type="GO" id="GO:0006013">
    <property type="term" value="P:mannose metabolic process"/>
    <property type="evidence" value="ECO:0007669"/>
    <property type="project" value="InterPro"/>
</dbReference>
<evidence type="ECO:0000256" key="5">
    <source>
        <dbReference type="ARBA" id="ARBA00023157"/>
    </source>
</evidence>
<dbReference type="Gene3D" id="1.20.1270.50">
    <property type="entry name" value="Glycoside hydrolase family 38, central domain"/>
    <property type="match status" value="1"/>
</dbReference>
<dbReference type="SUPFAM" id="SSF88713">
    <property type="entry name" value="Glycoside hydrolase/deacetylase"/>
    <property type="match status" value="1"/>
</dbReference>
<dbReference type="InterPro" id="IPR011330">
    <property type="entry name" value="Glyco_hydro/deAcase_b/a-brl"/>
</dbReference>
<evidence type="ECO:0000256" key="1">
    <source>
        <dbReference type="ARBA" id="ARBA00009792"/>
    </source>
</evidence>
<dbReference type="CDD" id="cd00451">
    <property type="entry name" value="GH38N_AMII_euk"/>
    <property type="match status" value="1"/>
</dbReference>
<comment type="similarity">
    <text evidence="1 7">Belongs to the glycosyl hydrolase 38 family.</text>
</comment>
<dbReference type="OrthoDB" id="10261055at2759"/>
<dbReference type="OMA" id="NTDILCH"/>
<keyword evidence="12" id="KW-1185">Reference proteome</keyword>
<dbReference type="InParanoid" id="D2VBS5"/>
<dbReference type="Pfam" id="PF07748">
    <property type="entry name" value="Glyco_hydro_38C"/>
    <property type="match status" value="1"/>
</dbReference>
<dbReference type="InterPro" id="IPR011013">
    <property type="entry name" value="Gal_mutarotase_sf_dom"/>
</dbReference>
<dbReference type="EMBL" id="GG738862">
    <property type="protein sequence ID" value="EFC45639.1"/>
    <property type="molecule type" value="Genomic_DNA"/>
</dbReference>
<keyword evidence="9" id="KW-1133">Transmembrane helix</keyword>
<feature type="coiled-coil region" evidence="8">
    <location>
        <begin position="1046"/>
        <end position="1076"/>
    </location>
</feature>
<evidence type="ECO:0000313" key="11">
    <source>
        <dbReference type="EMBL" id="EFC45639.1"/>
    </source>
</evidence>
<dbReference type="PANTHER" id="PTHR11607">
    <property type="entry name" value="ALPHA-MANNOSIDASE"/>
    <property type="match status" value="1"/>
</dbReference>
<dbReference type="Pfam" id="PF09261">
    <property type="entry name" value="Alpha-mann_mid"/>
    <property type="match status" value="1"/>
</dbReference>
<keyword evidence="8" id="KW-0175">Coiled coil</keyword>
<keyword evidence="2 7" id="KW-0479">Metal-binding</keyword>
<organism evidence="12">
    <name type="scientific">Naegleria gruberi</name>
    <name type="common">Amoeba</name>
    <dbReference type="NCBI Taxonomy" id="5762"/>
    <lineage>
        <taxon>Eukaryota</taxon>
        <taxon>Discoba</taxon>
        <taxon>Heterolobosea</taxon>
        <taxon>Tetramitia</taxon>
        <taxon>Eutetramitia</taxon>
        <taxon>Vahlkampfiidae</taxon>
        <taxon>Naegleria</taxon>
    </lineage>
</organism>
<comment type="cofactor">
    <cofactor evidence="7">
        <name>Zn(2+)</name>
        <dbReference type="ChEBI" id="CHEBI:29105"/>
    </cofactor>
    <text evidence="7">Binds 1 zinc ion per subunit.</text>
</comment>
<dbReference type="Pfam" id="PF01074">
    <property type="entry name" value="Glyco_hydro_38N"/>
    <property type="match status" value="1"/>
</dbReference>
<dbReference type="Gene3D" id="2.70.98.30">
    <property type="entry name" value="Golgi alpha-mannosidase II, domain 4"/>
    <property type="match status" value="1"/>
</dbReference>
<evidence type="ECO:0000256" key="2">
    <source>
        <dbReference type="ARBA" id="ARBA00022723"/>
    </source>
</evidence>
<gene>
    <name evidence="11" type="ORF">NAEGRDRAFT_57722</name>
</gene>
<dbReference type="InterPro" id="IPR013780">
    <property type="entry name" value="Glyco_hydro_b"/>
</dbReference>
<dbReference type="GeneID" id="8857489"/>
<dbReference type="SUPFAM" id="SSF74650">
    <property type="entry name" value="Galactose mutarotase-like"/>
    <property type="match status" value="1"/>
</dbReference>
<dbReference type="Gene3D" id="2.60.40.1180">
    <property type="entry name" value="Golgi alpha-mannosidase II"/>
    <property type="match status" value="1"/>
</dbReference>
<accession>D2VBS5</accession>
<dbReference type="InterPro" id="IPR011682">
    <property type="entry name" value="Glyco_hydro_38_C"/>
</dbReference>
<evidence type="ECO:0000256" key="7">
    <source>
        <dbReference type="RuleBase" id="RU361199"/>
    </source>
</evidence>
<feature type="transmembrane region" description="Helical" evidence="9">
    <location>
        <begin position="39"/>
        <end position="61"/>
    </location>
</feature>
<feature type="domain" description="Glycoside hydrolase family 38 central" evidence="10">
    <location>
        <begin position="366"/>
        <end position="451"/>
    </location>
</feature>
<dbReference type="InterPro" id="IPR000602">
    <property type="entry name" value="Glyco_hydro_38_N"/>
</dbReference>
<dbReference type="eggNOG" id="KOG1958">
    <property type="taxonomic scope" value="Eukaryota"/>
</dbReference>
<feature type="transmembrane region" description="Helical" evidence="9">
    <location>
        <begin position="1102"/>
        <end position="1126"/>
    </location>
</feature>
<dbReference type="RefSeq" id="XP_002678383.1">
    <property type="nucleotide sequence ID" value="XM_002678337.1"/>
</dbReference>
<reference evidence="11 12" key="1">
    <citation type="journal article" date="2010" name="Cell">
        <title>The genome of Naegleria gruberi illuminates early eukaryotic versatility.</title>
        <authorList>
            <person name="Fritz-Laylin L.K."/>
            <person name="Prochnik S.E."/>
            <person name="Ginger M.L."/>
            <person name="Dacks J.B."/>
            <person name="Carpenter M.L."/>
            <person name="Field M.C."/>
            <person name="Kuo A."/>
            <person name="Paredez A."/>
            <person name="Chapman J."/>
            <person name="Pham J."/>
            <person name="Shu S."/>
            <person name="Neupane R."/>
            <person name="Cipriano M."/>
            <person name="Mancuso J."/>
            <person name="Tu H."/>
            <person name="Salamov A."/>
            <person name="Lindquist E."/>
            <person name="Shapiro H."/>
            <person name="Lucas S."/>
            <person name="Grigoriev I.V."/>
            <person name="Cande W.Z."/>
            <person name="Fulton C."/>
            <person name="Rokhsar D.S."/>
            <person name="Dawson S.C."/>
        </authorList>
    </citation>
    <scope>NUCLEOTIDE SEQUENCE [LARGE SCALE GENOMIC DNA]</scope>
    <source>
        <strain evidence="11 12">NEG-M</strain>
    </source>
</reference>
<evidence type="ECO:0000256" key="4">
    <source>
        <dbReference type="ARBA" id="ARBA00022833"/>
    </source>
</evidence>
<dbReference type="GO" id="GO:0046872">
    <property type="term" value="F:metal ion binding"/>
    <property type="evidence" value="ECO:0007669"/>
    <property type="project" value="UniProtKB-KW"/>
</dbReference>
<keyword evidence="9" id="KW-0472">Membrane</keyword>
<keyword evidence="4 7" id="KW-0862">Zinc</keyword>
<dbReference type="STRING" id="5762.D2VBS5"/>
<dbReference type="GO" id="GO:0030246">
    <property type="term" value="F:carbohydrate binding"/>
    <property type="evidence" value="ECO:0007669"/>
    <property type="project" value="InterPro"/>
</dbReference>
<keyword evidence="3 7" id="KW-0378">Hydrolase</keyword>
<dbReference type="InterPro" id="IPR015341">
    <property type="entry name" value="Glyco_hydro_38_cen"/>
</dbReference>
<evidence type="ECO:0000256" key="3">
    <source>
        <dbReference type="ARBA" id="ARBA00022801"/>
    </source>
</evidence>
<name>D2VBS5_NAEGR</name>
<dbReference type="InterPro" id="IPR037094">
    <property type="entry name" value="Glyco_hydro_38_cen_sf"/>
</dbReference>
<sequence>MDSLMKMNSTAASTTPLRLSIDDHSGSGLHIMKNPLQKFIYLSCFIIFIILIAGFSGDLLVRGENLRVFLIPHSHIDQGWLRTVREYQSETFSILDSVIGQLLEKPHTRYVWGDVLYFKEWFEQQPAPRQQQVKKLIKTNRFEFVGGGWIQTDEACASYTSIINSMTVGHEYLLRRFGVRPRVAWQIDPFGHDGKIPQIFSQMGFDALVINRVHFSIKSVMKDEKALEFIWNISSNNTIFTEVLHTHYSSPRNFDFEKPGAEFINDQNVERKAHEFIEDMRKRSSAYRTPYILVPMGDDFKFRDAGAQFSNMDRVIQFLDNHDLGVKVQYATTTEYFNELFKNYGSSTKFPVVKQDFVPYADYPDSYWTGYFTSLPNLKKSARTAESALTSTEMLYALARVKMTHQNSMFNWVDTFNTIQRSRQTVGLVQHHDAITGTCRRHVYNDYMSQLASVIQDMKSLHKSLTQHVLEIDSNSVLSDSLDVTNDDQHSIIVYNSLSHNIKQIVTVNSKCSLATILDSAKKNVEYQVIPNVGREKTEIPLPYNIQFVASVDGLAFNSYSFKCEEHSEGDLLDTNILYVKRMSQHYEQFTSKKIQVRDISSAKEILLENAHYALTIDKSTGYVKKVTSKKDGKVHETVNQFLEYKTQNSGSYLFRPNDDGPSPLGSQNLEYVYISRGPVVDKAIINTDRVVMTVTLPHELEDENLEQYIDYRLEINPLPENSETVVRFGVATKDASAGSMIVYDGFNFVKRTIHEAAPKPGKFYPSTNGALLKFPDSQISVLTDHAMATTANGRELEFLVHRRLMKDDYRGMSEANNDQSSLKFRLAVSYLARTTNDDFVKLHQKSLLVNRQPQSYAVRGKVIGQFNIFNKKFPSTAQIISLQARGISSDEVAIRLQNLHPSKPLTIDFSTLFSEGIEVSDLRERSLNLIYEVSEEKRKLRFKKDAVMRFDFTKEVKLKGEGGQNTDQEGVFLSDEAIAEMEKNAGGRKLLAIGGISPYTITLPATSIKSYFAAMTFSGKGFVPISKKDTVDEDTNNKEINDLGLEDDETVEETAEEEIRTAEEEDKKINIIEEKKEEKPIETRKIPAAQVPKPPREKVPFWVFVIVALLLAVCGFCCLSLTLMVRRRGRKDRPSVLPMFHQDNAGIKTK</sequence>
<evidence type="ECO:0000313" key="12">
    <source>
        <dbReference type="Proteomes" id="UP000006671"/>
    </source>
</evidence>
<evidence type="ECO:0000259" key="10">
    <source>
        <dbReference type="SMART" id="SM00872"/>
    </source>
</evidence>
<keyword evidence="9" id="KW-0812">Transmembrane</keyword>
<dbReference type="Gene3D" id="3.20.110.10">
    <property type="entry name" value="Glycoside hydrolase 38, N terminal domain"/>
    <property type="match status" value="1"/>
</dbReference>
<evidence type="ECO:0000256" key="8">
    <source>
        <dbReference type="SAM" id="Coils"/>
    </source>
</evidence>
<evidence type="ECO:0000256" key="9">
    <source>
        <dbReference type="SAM" id="Phobius"/>
    </source>
</evidence>
<dbReference type="Proteomes" id="UP000006671">
    <property type="component" value="Unassembled WGS sequence"/>
</dbReference>